<name>A0A537KXT5_9BACT</name>
<gene>
    <name evidence="2" type="ORF">E6H01_09040</name>
</gene>
<dbReference type="Pfam" id="PF13468">
    <property type="entry name" value="Glyoxalase_3"/>
    <property type="match status" value="1"/>
</dbReference>
<dbReference type="Gene3D" id="3.10.180.10">
    <property type="entry name" value="2,3-Dihydroxybiphenyl 1,2-Dioxygenase, domain 1"/>
    <property type="match status" value="2"/>
</dbReference>
<reference evidence="2 3" key="1">
    <citation type="journal article" date="2019" name="Nat. Microbiol.">
        <title>Mediterranean grassland soil C-N compound turnover is dependent on rainfall and depth, and is mediated by genomically divergent microorganisms.</title>
        <authorList>
            <person name="Diamond S."/>
            <person name="Andeer P.F."/>
            <person name="Li Z."/>
            <person name="Crits-Christoph A."/>
            <person name="Burstein D."/>
            <person name="Anantharaman K."/>
            <person name="Lane K.R."/>
            <person name="Thomas B.C."/>
            <person name="Pan C."/>
            <person name="Northen T.R."/>
            <person name="Banfield J.F."/>
        </authorList>
    </citation>
    <scope>NUCLEOTIDE SEQUENCE [LARGE SCALE GENOMIC DNA]</scope>
    <source>
        <strain evidence="2">NP_4</strain>
    </source>
</reference>
<sequence>MRCGANASVRTPSFSLDHVVIFVEDLSRASEDYAALGFTVVPGGVHVGGLTHNALIPFADGRYLELLALTASWKLAVLRILARGGLDSILTRRSPLLGRALRRIRSGEGLADFALACSPLAEVVGAGEIDGPVSGGRVRPDGKEVSWRLAFPRASVLPFLIEDVTPRHLRVPHNVAHANGAAGVQALTVATGSFDRAVGYYQALLGREPFETVAPIPRSLGVEFRLNGVVIRVMAPIGPTHPLRAPLARRGEGLYGVVLRADRAANLDPVRAHGAQITLASSRNSPERISGGLEHH</sequence>
<organism evidence="2 3">
    <name type="scientific">Candidatus Segetimicrobium genomatis</name>
    <dbReference type="NCBI Taxonomy" id="2569760"/>
    <lineage>
        <taxon>Bacteria</taxon>
        <taxon>Bacillati</taxon>
        <taxon>Candidatus Sysuimicrobiota</taxon>
        <taxon>Candidatus Sysuimicrobiia</taxon>
        <taxon>Candidatus Sysuimicrobiales</taxon>
        <taxon>Candidatus Segetimicrobiaceae</taxon>
        <taxon>Candidatus Segetimicrobium</taxon>
    </lineage>
</organism>
<evidence type="ECO:0000259" key="1">
    <source>
        <dbReference type="Pfam" id="PF13468"/>
    </source>
</evidence>
<dbReference type="SUPFAM" id="SSF54593">
    <property type="entry name" value="Glyoxalase/Bleomycin resistance protein/Dihydroxybiphenyl dioxygenase"/>
    <property type="match status" value="2"/>
</dbReference>
<dbReference type="AlphaFoldDB" id="A0A537KXT5"/>
<dbReference type="InterPro" id="IPR025870">
    <property type="entry name" value="Glyoxalase-like_dom"/>
</dbReference>
<dbReference type="Proteomes" id="UP000319353">
    <property type="component" value="Unassembled WGS sequence"/>
</dbReference>
<dbReference type="PANTHER" id="PTHR40265:SF1">
    <property type="entry name" value="GLYOXALASE-LIKE DOMAIN-CONTAINING PROTEIN"/>
    <property type="match status" value="1"/>
</dbReference>
<feature type="domain" description="Glyoxalase-like" evidence="1">
    <location>
        <begin position="16"/>
        <end position="205"/>
    </location>
</feature>
<evidence type="ECO:0000313" key="3">
    <source>
        <dbReference type="Proteomes" id="UP000319353"/>
    </source>
</evidence>
<comment type="caution">
    <text evidence="2">The sequence shown here is derived from an EMBL/GenBank/DDBJ whole genome shotgun (WGS) entry which is preliminary data.</text>
</comment>
<evidence type="ECO:0000313" key="2">
    <source>
        <dbReference type="EMBL" id="TMJ00558.1"/>
    </source>
</evidence>
<dbReference type="InterPro" id="IPR029068">
    <property type="entry name" value="Glyas_Bleomycin-R_OHBP_Dase"/>
</dbReference>
<protein>
    <submittedName>
        <fullName evidence="2">VOC family protein</fullName>
    </submittedName>
</protein>
<dbReference type="EMBL" id="VBAL01000113">
    <property type="protein sequence ID" value="TMJ00558.1"/>
    <property type="molecule type" value="Genomic_DNA"/>
</dbReference>
<proteinExistence type="predicted"/>
<accession>A0A537KXT5</accession>
<dbReference type="PANTHER" id="PTHR40265">
    <property type="entry name" value="BLL2707 PROTEIN"/>
    <property type="match status" value="1"/>
</dbReference>